<evidence type="ECO:0000313" key="7">
    <source>
        <dbReference type="Proteomes" id="UP000289738"/>
    </source>
</evidence>
<evidence type="ECO:0000256" key="2">
    <source>
        <dbReference type="ARBA" id="ARBA00022670"/>
    </source>
</evidence>
<keyword evidence="2" id="KW-0645">Protease</keyword>
<evidence type="ECO:0000256" key="1">
    <source>
        <dbReference type="ARBA" id="ARBA00005234"/>
    </source>
</evidence>
<dbReference type="Pfam" id="PF02902">
    <property type="entry name" value="Peptidase_C48"/>
    <property type="match status" value="1"/>
</dbReference>
<feature type="domain" description="Ubiquitin-like protease family profile" evidence="5">
    <location>
        <begin position="644"/>
        <end position="762"/>
    </location>
</feature>
<feature type="region of interest" description="Disordered" evidence="4">
    <location>
        <begin position="357"/>
        <end position="381"/>
    </location>
</feature>
<feature type="compositionally biased region" description="Basic residues" evidence="4">
    <location>
        <begin position="281"/>
        <end position="299"/>
    </location>
</feature>
<feature type="region of interest" description="Disordered" evidence="4">
    <location>
        <begin position="446"/>
        <end position="470"/>
    </location>
</feature>
<feature type="region of interest" description="Disordered" evidence="4">
    <location>
        <begin position="258"/>
        <end position="318"/>
    </location>
</feature>
<evidence type="ECO:0000313" key="6">
    <source>
        <dbReference type="EMBL" id="RYQ82888.1"/>
    </source>
</evidence>
<dbReference type="InterPro" id="IPR038765">
    <property type="entry name" value="Papain-like_cys_pep_sf"/>
</dbReference>
<gene>
    <name evidence="6" type="ORF">Ahy_B10g101472</name>
</gene>
<dbReference type="GO" id="GO:0006508">
    <property type="term" value="P:proteolysis"/>
    <property type="evidence" value="ECO:0007669"/>
    <property type="project" value="UniProtKB-KW"/>
</dbReference>
<dbReference type="PANTHER" id="PTHR34835">
    <property type="entry name" value="OS07G0283600 PROTEIN-RELATED"/>
    <property type="match status" value="1"/>
</dbReference>
<dbReference type="EMBL" id="SDMP01000020">
    <property type="protein sequence ID" value="RYQ82888.1"/>
    <property type="molecule type" value="Genomic_DNA"/>
</dbReference>
<dbReference type="PANTHER" id="PTHR34835:SF34">
    <property type="entry name" value="OS08G0555500 PROTEIN"/>
    <property type="match status" value="1"/>
</dbReference>
<feature type="compositionally biased region" description="Polar residues" evidence="4">
    <location>
        <begin position="446"/>
        <end position="465"/>
    </location>
</feature>
<dbReference type="GO" id="GO:0008234">
    <property type="term" value="F:cysteine-type peptidase activity"/>
    <property type="evidence" value="ECO:0007669"/>
    <property type="project" value="InterPro"/>
</dbReference>
<sequence>MSEEKKTIVRNLGFGGLMHIPPLRVHHQILRELANSFKLGENRLENGYGSFKVRQKTIGAAVGINASGDLFPQKVNYKDLSEDDKQIFRRFQGKTLKNLTDEMMAIGVDNEQDRLMFKRIFILYIQMAFLLPTTINKISPMHLAPIFKMDTIIERNWGAHVLNFIIKGVTDYNLKKKKAIDGCLFALMIVYFHLSKNKDKKRAERPPEPWIANWTRKQLVERMRAEMEEHMLGVFSLSSWGYFVYPVGMESKKRKKIQEDFDSESESTDESEESSPVEKQKTKKKTQRTPKKTQSKKKKVIVEDSSPEQAQSYHGSEIGTEDLDEFLRENNEKSAAQGEKEADLRSTEGHYVSFETIPDVNLGSDDPSSQGHTDQSNVNKPAESMLSLVEESASEPDEENMMVVREETQSEALVINPALEDAVVLMMMARTASYVPKTDPMPSFSLGLTDSSQEEAATQEGASTQDGEKAKTPETLKLLEQLGDLVQKIASGGVTTKEKNPQIPKESGAESFEKFETPTRTNQHTSDMKEKCYLWAIRVKKYADRLTNEFDTVCTLQAQDRYILSKLHLASLAPETHIEAEIVSAMYFILNQQKIKRFQEEVYCLPPDFVNMALGNHPQGVFLQPKNNKPFRVEDYPMFIPFLDLKKLASHRYIFAPVCHSQHWWLWLADTRKRKFYIVDPYHTKSPSDERTALNTCITRDKDKEIEPPYLNISGQKTSYDYAIYVMKWLEIFQPENIKRQKYEWDNWTQDEVDHFRVEYASRILFHEMNQDKAEVIRGSNAIRLSKPSSLLLSPYCQIDSKDIDND</sequence>
<name>A0A444WZK6_ARAHY</name>
<reference evidence="6 7" key="1">
    <citation type="submission" date="2019-01" db="EMBL/GenBank/DDBJ databases">
        <title>Sequencing of cultivated peanut Arachis hypogaea provides insights into genome evolution and oil improvement.</title>
        <authorList>
            <person name="Chen X."/>
        </authorList>
    </citation>
    <scope>NUCLEOTIDE SEQUENCE [LARGE SCALE GENOMIC DNA]</scope>
    <source>
        <strain evidence="7">cv. Fuhuasheng</strain>
        <tissue evidence="6">Leaves</tissue>
    </source>
</reference>
<protein>
    <recommendedName>
        <fullName evidence="5">Ubiquitin-like protease family profile domain-containing protein</fullName>
    </recommendedName>
</protein>
<dbReference type="Proteomes" id="UP000289738">
    <property type="component" value="Chromosome B10"/>
</dbReference>
<comment type="caution">
    <text evidence="6">The sequence shown here is derived from an EMBL/GenBank/DDBJ whole genome shotgun (WGS) entry which is preliminary data.</text>
</comment>
<organism evidence="6 7">
    <name type="scientific">Arachis hypogaea</name>
    <name type="common">Peanut</name>
    <dbReference type="NCBI Taxonomy" id="3818"/>
    <lineage>
        <taxon>Eukaryota</taxon>
        <taxon>Viridiplantae</taxon>
        <taxon>Streptophyta</taxon>
        <taxon>Embryophyta</taxon>
        <taxon>Tracheophyta</taxon>
        <taxon>Spermatophyta</taxon>
        <taxon>Magnoliopsida</taxon>
        <taxon>eudicotyledons</taxon>
        <taxon>Gunneridae</taxon>
        <taxon>Pentapetalae</taxon>
        <taxon>rosids</taxon>
        <taxon>fabids</taxon>
        <taxon>Fabales</taxon>
        <taxon>Fabaceae</taxon>
        <taxon>Papilionoideae</taxon>
        <taxon>50 kb inversion clade</taxon>
        <taxon>dalbergioids sensu lato</taxon>
        <taxon>Dalbergieae</taxon>
        <taxon>Pterocarpus clade</taxon>
        <taxon>Arachis</taxon>
    </lineage>
</organism>
<dbReference type="InterPro" id="IPR003653">
    <property type="entry name" value="Peptidase_C48_C"/>
</dbReference>
<evidence type="ECO:0000256" key="4">
    <source>
        <dbReference type="SAM" id="MobiDB-lite"/>
    </source>
</evidence>
<dbReference type="Gene3D" id="3.40.395.10">
    <property type="entry name" value="Adenoviral Proteinase, Chain A"/>
    <property type="match status" value="1"/>
</dbReference>
<feature type="compositionally biased region" description="Polar residues" evidence="4">
    <location>
        <begin position="366"/>
        <end position="379"/>
    </location>
</feature>
<keyword evidence="7" id="KW-1185">Reference proteome</keyword>
<keyword evidence="3" id="KW-0378">Hydrolase</keyword>
<evidence type="ECO:0000259" key="5">
    <source>
        <dbReference type="Pfam" id="PF02902"/>
    </source>
</evidence>
<dbReference type="AlphaFoldDB" id="A0A444WZK6"/>
<comment type="similarity">
    <text evidence="1">Belongs to the peptidase C48 family.</text>
</comment>
<feature type="compositionally biased region" description="Acidic residues" evidence="4">
    <location>
        <begin position="260"/>
        <end position="275"/>
    </location>
</feature>
<dbReference type="SUPFAM" id="SSF54001">
    <property type="entry name" value="Cysteine proteinases"/>
    <property type="match status" value="1"/>
</dbReference>
<evidence type="ECO:0000256" key="3">
    <source>
        <dbReference type="ARBA" id="ARBA00022801"/>
    </source>
</evidence>
<accession>A0A444WZK6</accession>
<proteinExistence type="inferred from homology"/>